<keyword evidence="3" id="KW-1185">Reference proteome</keyword>
<feature type="compositionally biased region" description="Basic and acidic residues" evidence="1">
    <location>
        <begin position="1"/>
        <end position="11"/>
    </location>
</feature>
<reference evidence="2 3" key="1">
    <citation type="submission" date="2016-03" db="EMBL/GenBank/DDBJ databases">
        <authorList>
            <person name="Ploux O."/>
        </authorList>
    </citation>
    <scope>NUCLEOTIDE SEQUENCE [LARGE SCALE GENOMIC DNA]</scope>
    <source>
        <strain evidence="2 3">UAMH 11012</strain>
    </source>
</reference>
<dbReference type="Proteomes" id="UP000184330">
    <property type="component" value="Unassembled WGS sequence"/>
</dbReference>
<evidence type="ECO:0000256" key="1">
    <source>
        <dbReference type="SAM" id="MobiDB-lite"/>
    </source>
</evidence>
<dbReference type="OrthoDB" id="428577at2759"/>
<evidence type="ECO:0000313" key="2">
    <source>
        <dbReference type="EMBL" id="CZR56830.1"/>
    </source>
</evidence>
<organism evidence="2 3">
    <name type="scientific">Phialocephala subalpina</name>
    <dbReference type="NCBI Taxonomy" id="576137"/>
    <lineage>
        <taxon>Eukaryota</taxon>
        <taxon>Fungi</taxon>
        <taxon>Dikarya</taxon>
        <taxon>Ascomycota</taxon>
        <taxon>Pezizomycotina</taxon>
        <taxon>Leotiomycetes</taxon>
        <taxon>Helotiales</taxon>
        <taxon>Mollisiaceae</taxon>
        <taxon>Phialocephala</taxon>
        <taxon>Phialocephala fortinii species complex</taxon>
    </lineage>
</organism>
<sequence>MSKPPNRDNSRSHMSSGSGREHRSDSDSGLSGSSDEYTPAESTEFKHQTHPPHQAHPEYQYYAALRSDYSSQPSGYTQQGPSHYPSQHPSQYPEQYYSQSSSRTHDQYPSQSSSQYYSPSSDQHPLHSDQGGPFDGVVENAFLSRRETRQRMQYWDERATQGGYDADTHIVDPLAHYSWLEHLEEYVVRNSEYFQYRGELQCEDDRIPVGIDLHRDWLTNMLPSLRSMLPQDFLPSGAGIFGVNHAELRTSRLVLESLWKSYWILCKTMRSFDVLRSEGFCKDFYSMLVYHPQRDAANLIRISQDKLHALKTGIENAVTRVFRGDPEGSQFVLLSFVATQCDDILGSLNLLPRTQGLPIMTTCRATVLLLDLALVSYVGSHGSRFTSYIQSAAETISIRSNSIEMPPLSCGLKRLACLSEFLDNSKVWVFEIETEDSHRPSLHDRSPGLSVVTRIEEFADIWGPVWSVPADDGRGSQRYDLSRGCLQAIPGGNAYDVIDCHWFSPSYEPPQDDTVPAMASHALLSIGGALKKNTECIYTLDQYENDYGLTMGQLVNAGKTSKKLPGTTMKQDILNTFSRNPVLANIEVLNNFIGVEVSHCTGNARRVRMKDIFRLARVQACLSYYYGDWELTDWGAAFSTALQNDSDDALWHLWRQHRDMRQSIGEFVCLLLSLLSTTGQQDNCLLAAYFGPRNEHHQEIEVRGNEWAKCLRDSHKVAAFAVIGDTCLKYPTRNNPLGLCQPTYTETMYETRISFTGDLPSQSDYIRLEPLGLIFRVERIKRNKIMVLVPTDAQVFLRMLHPLTKSAVEVVARIGTRRSRKEFYALIKASTESYGGMRRPREQVDTYARDRPVPVNQQEQNEERDVQPMPFSDTGMVPPMPLSIPAPVPPQNTPRQPPRQLRETRGVDERKRRRADPHPRIRLTAVFFDGTASACS</sequence>
<dbReference type="STRING" id="576137.A0A1L7WVM7"/>
<gene>
    <name evidence="2" type="ORF">PAC_06719</name>
</gene>
<proteinExistence type="predicted"/>
<dbReference type="EMBL" id="FJOG01000009">
    <property type="protein sequence ID" value="CZR56830.1"/>
    <property type="molecule type" value="Genomic_DNA"/>
</dbReference>
<accession>A0A1L7WVM7</accession>
<feature type="region of interest" description="Disordered" evidence="1">
    <location>
        <begin position="1"/>
        <end position="136"/>
    </location>
</feature>
<feature type="compositionally biased region" description="Pro residues" evidence="1">
    <location>
        <begin position="878"/>
        <end position="897"/>
    </location>
</feature>
<feature type="region of interest" description="Disordered" evidence="1">
    <location>
        <begin position="848"/>
        <end position="921"/>
    </location>
</feature>
<protein>
    <submittedName>
        <fullName evidence="2">Uncharacterized protein</fullName>
    </submittedName>
</protein>
<name>A0A1L7WVM7_9HELO</name>
<feature type="compositionally biased region" description="Basic and acidic residues" evidence="1">
    <location>
        <begin position="900"/>
        <end position="910"/>
    </location>
</feature>
<feature type="compositionally biased region" description="Polar residues" evidence="1">
    <location>
        <begin position="68"/>
        <end position="81"/>
    </location>
</feature>
<dbReference type="AlphaFoldDB" id="A0A1L7WVM7"/>
<evidence type="ECO:0000313" key="3">
    <source>
        <dbReference type="Proteomes" id="UP000184330"/>
    </source>
</evidence>
<feature type="compositionally biased region" description="Low complexity" evidence="1">
    <location>
        <begin position="84"/>
        <end position="121"/>
    </location>
</feature>